<dbReference type="AlphaFoldDB" id="A0A1A8TPT7"/>
<accession>A0A1A8TPT7</accession>
<keyword evidence="3" id="KW-1185">Reference proteome</keyword>
<dbReference type="EMBL" id="FLOC01000030">
    <property type="protein sequence ID" value="SBS36278.1"/>
    <property type="molecule type" value="Genomic_DNA"/>
</dbReference>
<dbReference type="STRING" id="295068.MAQ5080_03411"/>
<feature type="region of interest" description="Disordered" evidence="1">
    <location>
        <begin position="1"/>
        <end position="22"/>
    </location>
</feature>
<dbReference type="Proteomes" id="UP000092627">
    <property type="component" value="Unassembled WGS sequence"/>
</dbReference>
<reference evidence="2 3" key="1">
    <citation type="submission" date="2016-06" db="EMBL/GenBank/DDBJ databases">
        <authorList>
            <person name="Kjaerup R.B."/>
            <person name="Dalgaard T.S."/>
            <person name="Juul-Madsen H.R."/>
        </authorList>
    </citation>
    <scope>NUCLEOTIDE SEQUENCE [LARGE SCALE GENOMIC DNA]</scope>
    <source>
        <strain evidence="2 3">CECT 5080</strain>
    </source>
</reference>
<dbReference type="RefSeq" id="WP_067213088.1">
    <property type="nucleotide sequence ID" value="NZ_FLOC01000030.1"/>
</dbReference>
<protein>
    <submittedName>
        <fullName evidence="2">Uncharacterized protein</fullName>
    </submittedName>
</protein>
<feature type="compositionally biased region" description="Basic and acidic residues" evidence="1">
    <location>
        <begin position="9"/>
        <end position="22"/>
    </location>
</feature>
<organism evidence="2 3">
    <name type="scientific">Marinomonas aquimarina</name>
    <dbReference type="NCBI Taxonomy" id="295068"/>
    <lineage>
        <taxon>Bacteria</taxon>
        <taxon>Pseudomonadati</taxon>
        <taxon>Pseudomonadota</taxon>
        <taxon>Gammaproteobacteria</taxon>
        <taxon>Oceanospirillales</taxon>
        <taxon>Oceanospirillaceae</taxon>
        <taxon>Marinomonas</taxon>
    </lineage>
</organism>
<evidence type="ECO:0000256" key="1">
    <source>
        <dbReference type="SAM" id="MobiDB-lite"/>
    </source>
</evidence>
<dbReference type="OrthoDB" id="6104908at2"/>
<evidence type="ECO:0000313" key="2">
    <source>
        <dbReference type="EMBL" id="SBS36278.1"/>
    </source>
</evidence>
<gene>
    <name evidence="2" type="ORF">MAQ5080_03411</name>
</gene>
<evidence type="ECO:0000313" key="3">
    <source>
        <dbReference type="Proteomes" id="UP000092627"/>
    </source>
</evidence>
<sequence length="158" mass="18397">MFKRLFSRSSEKKLAVPAKRDEKPIDHNHKEFSRLLDAFKVNNPACDALSTKELERKFQQFADQHRLGVDLRSSYISHCSPERLQRLLESSYYKATIANGIKKIEQSDKDFSWAADKGVVGSLFMDRGFFIIVRAVNRKVGFTRRWVFDMHIATKHFA</sequence>
<proteinExistence type="predicted"/>
<name>A0A1A8TPT7_9GAMM</name>